<feature type="region of interest" description="Disordered" evidence="1">
    <location>
        <begin position="130"/>
        <end position="200"/>
    </location>
</feature>
<protein>
    <submittedName>
        <fullName evidence="2">Uncharacterized protein</fullName>
    </submittedName>
</protein>
<evidence type="ECO:0000313" key="3">
    <source>
        <dbReference type="Proteomes" id="UP000812966"/>
    </source>
</evidence>
<keyword evidence="3" id="KW-1185">Reference proteome</keyword>
<feature type="compositionally biased region" description="Polar residues" evidence="1">
    <location>
        <begin position="166"/>
        <end position="187"/>
    </location>
</feature>
<name>A0A8K0JQH8_9TREE</name>
<feature type="compositionally biased region" description="Polar residues" evidence="1">
    <location>
        <begin position="354"/>
        <end position="368"/>
    </location>
</feature>
<comment type="caution">
    <text evidence="2">The sequence shown here is derived from an EMBL/GenBank/DDBJ whole genome shotgun (WGS) entry which is preliminary data.</text>
</comment>
<feature type="region of interest" description="Disordered" evidence="1">
    <location>
        <begin position="619"/>
        <end position="650"/>
    </location>
</feature>
<feature type="compositionally biased region" description="Basic and acidic residues" evidence="1">
    <location>
        <begin position="579"/>
        <end position="593"/>
    </location>
</feature>
<feature type="region of interest" description="Disordered" evidence="1">
    <location>
        <begin position="354"/>
        <end position="388"/>
    </location>
</feature>
<dbReference type="AlphaFoldDB" id="A0A8K0JQH8"/>
<dbReference type="OrthoDB" id="6159439at2759"/>
<evidence type="ECO:0000313" key="2">
    <source>
        <dbReference type="EMBL" id="KAG7563022.1"/>
    </source>
</evidence>
<dbReference type="Proteomes" id="UP000812966">
    <property type="component" value="Unassembled WGS sequence"/>
</dbReference>
<evidence type="ECO:0000256" key="1">
    <source>
        <dbReference type="SAM" id="MobiDB-lite"/>
    </source>
</evidence>
<feature type="compositionally biased region" description="Polar residues" evidence="1">
    <location>
        <begin position="452"/>
        <end position="462"/>
    </location>
</feature>
<organism evidence="2 3">
    <name type="scientific">Filobasidium floriforme</name>
    <dbReference type="NCBI Taxonomy" id="5210"/>
    <lineage>
        <taxon>Eukaryota</taxon>
        <taxon>Fungi</taxon>
        <taxon>Dikarya</taxon>
        <taxon>Basidiomycota</taxon>
        <taxon>Agaricomycotina</taxon>
        <taxon>Tremellomycetes</taxon>
        <taxon>Filobasidiales</taxon>
        <taxon>Filobasidiaceae</taxon>
        <taxon>Filobasidium</taxon>
    </lineage>
</organism>
<feature type="region of interest" description="Disordered" evidence="1">
    <location>
        <begin position="452"/>
        <end position="478"/>
    </location>
</feature>
<proteinExistence type="predicted"/>
<reference evidence="2" key="1">
    <citation type="submission" date="2020-04" db="EMBL/GenBank/DDBJ databases">
        <title>Analysis of mating type loci in Filobasidium floriforme.</title>
        <authorList>
            <person name="Nowrousian M."/>
        </authorList>
    </citation>
    <scope>NUCLEOTIDE SEQUENCE</scope>
    <source>
        <strain evidence="2">CBS 6242</strain>
    </source>
</reference>
<sequence>MHVEPEPLSPFSGGDYETNVYIHPYDALGDRDGDIEIDPDLLADEGNGLVVDMSPGPTWPTSYADDYHSSTQPMHQYQEYLALSNDPIQQALKSFTQQATMPNAQIQNGGSAHAIVSPAQLFQPSARAVIAPTPSPTIPTASSGTKAKEPRARKASMPIKGEPSQKAASPTIANLASQRPSKSQSPPLSTPTTKKATETAAFDKLKKDFLNPSSKYGWHGRFEDGKTNPLDEMTKYISDKNMVMTATQTAEFATLAYSGIPTAYTRAWKTHDQGLKLLSSLLNRVVEGLTAAPTGHWAKAAYKMTDLLKKISPALDELGKYSLVAAMRAVQKAAGIDKELKKYAREGVEALRQAATQEVESDNVTGQKRTAPEGDQSGLAKKPKVEPQVKTLAPPAKTVVKVASKRTDGVDMSAFGLTAPQPKVRRTAAPQKVDAISSLLSGLNPTMMNGQSNAKMSQSTSADVKPLRASGKPRKSVRWEPEGQLVKIKWIENRESDEYESGGANITQLEGEGRFMKQHGQLEEQQEWYEPSVLDGVKPIAEVESDMPMDDQTSLANAELDENAAGFWDFENFRVADAKARDPQPEPDSHVDPTEAPLAPQAPDLQTLLLQLSQRQVASSSAASGSGTPAGLGNGNGHTVPGSGKSAPSLQLDMESLSNILSAVRQTGPTSVPARPSFALSTVGTNAQPSFNNNQYSRYDQQSYQNQVPQSSSYNVHQSVANAPYPNHNGWTPPQHDYGGQSQPRRRARFVPGQDFGKCYSLMNSGL</sequence>
<accession>A0A8K0JQH8</accession>
<dbReference type="EMBL" id="JABELV010000022">
    <property type="protein sequence ID" value="KAG7563022.1"/>
    <property type="molecule type" value="Genomic_DNA"/>
</dbReference>
<feature type="region of interest" description="Disordered" evidence="1">
    <location>
        <begin position="579"/>
        <end position="599"/>
    </location>
</feature>
<gene>
    <name evidence="2" type="ORF">FFLO_01580</name>
</gene>